<dbReference type="GO" id="GO:0005524">
    <property type="term" value="F:ATP binding"/>
    <property type="evidence" value="ECO:0007669"/>
    <property type="project" value="InterPro"/>
</dbReference>
<keyword evidence="4" id="KW-0547">Nucleotide-binding</keyword>
<keyword evidence="1" id="KW-0378">Hydrolase</keyword>
<evidence type="ECO:0000259" key="3">
    <source>
        <dbReference type="PROSITE" id="PS51194"/>
    </source>
</evidence>
<evidence type="ECO:0000313" key="5">
    <source>
        <dbReference type="Proteomes" id="UP001056429"/>
    </source>
</evidence>
<dbReference type="Proteomes" id="UP001056429">
    <property type="component" value="Unassembled WGS sequence"/>
</dbReference>
<gene>
    <name evidence="4" type="ORF">KDK92_03675</name>
</gene>
<organism evidence="4 5">
    <name type="scientific">Oceanirhabdus seepicola</name>
    <dbReference type="NCBI Taxonomy" id="2828781"/>
    <lineage>
        <taxon>Bacteria</taxon>
        <taxon>Bacillati</taxon>
        <taxon>Bacillota</taxon>
        <taxon>Clostridia</taxon>
        <taxon>Eubacteriales</taxon>
        <taxon>Clostridiaceae</taxon>
        <taxon>Oceanirhabdus</taxon>
    </lineage>
</organism>
<feature type="domain" description="Helicase ATP-binding" evidence="2">
    <location>
        <begin position="188"/>
        <end position="342"/>
    </location>
</feature>
<dbReference type="EMBL" id="JAGSOJ010000001">
    <property type="protein sequence ID" value="MCM1988828.1"/>
    <property type="molecule type" value="Genomic_DNA"/>
</dbReference>
<comment type="caution">
    <text evidence="4">The sequence shown here is derived from an EMBL/GenBank/DDBJ whole genome shotgun (WGS) entry which is preliminary data.</text>
</comment>
<dbReference type="PROSITE" id="PS51192">
    <property type="entry name" value="HELICASE_ATP_BIND_1"/>
    <property type="match status" value="1"/>
</dbReference>
<keyword evidence="4" id="KW-0067">ATP-binding</keyword>
<dbReference type="InterPro" id="IPR049730">
    <property type="entry name" value="SNF2/RAD54-like_C"/>
</dbReference>
<protein>
    <submittedName>
        <fullName evidence="4">DEAD/DEAH box helicase family protein</fullName>
    </submittedName>
</protein>
<proteinExistence type="predicted"/>
<name>A0A9J6NXP0_9CLOT</name>
<dbReference type="InterPro" id="IPR001650">
    <property type="entry name" value="Helicase_C-like"/>
</dbReference>
<reference evidence="4" key="1">
    <citation type="journal article" date="2021" name="mSystems">
        <title>Bacteria and Archaea Synergistically Convert Glycine Betaine to Biogenic Methane in the Formosa Cold Seep of the South China Sea.</title>
        <authorList>
            <person name="Li L."/>
            <person name="Zhang W."/>
            <person name="Zhang S."/>
            <person name="Song L."/>
            <person name="Sun Q."/>
            <person name="Zhang H."/>
            <person name="Xiang H."/>
            <person name="Dong X."/>
        </authorList>
    </citation>
    <scope>NUCLEOTIDE SEQUENCE</scope>
    <source>
        <strain evidence="4">ZWT</strain>
    </source>
</reference>
<feature type="domain" description="Helicase C-terminal" evidence="3">
    <location>
        <begin position="587"/>
        <end position="747"/>
    </location>
</feature>
<dbReference type="PANTHER" id="PTHR45766">
    <property type="entry name" value="DNA ANNEALING HELICASE AND ENDONUCLEASE ZRANB3 FAMILY MEMBER"/>
    <property type="match status" value="1"/>
</dbReference>
<evidence type="ECO:0000259" key="2">
    <source>
        <dbReference type="PROSITE" id="PS51192"/>
    </source>
</evidence>
<keyword evidence="4" id="KW-0347">Helicase</keyword>
<accession>A0A9J6NXP0</accession>
<dbReference type="AlphaFoldDB" id="A0A9J6NXP0"/>
<dbReference type="PROSITE" id="PS51194">
    <property type="entry name" value="HELICASE_CTER"/>
    <property type="match status" value="1"/>
</dbReference>
<dbReference type="CDD" id="cd18793">
    <property type="entry name" value="SF2_C_SNF"/>
    <property type="match status" value="1"/>
</dbReference>
<dbReference type="PANTHER" id="PTHR45766:SF6">
    <property type="entry name" value="SWI_SNF-RELATED MATRIX-ASSOCIATED ACTIN-DEPENDENT REGULATOR OF CHROMATIN SUBFAMILY A-LIKE PROTEIN 1"/>
    <property type="match status" value="1"/>
</dbReference>
<dbReference type="GO" id="GO:0016787">
    <property type="term" value="F:hydrolase activity"/>
    <property type="evidence" value="ECO:0007669"/>
    <property type="project" value="UniProtKB-KW"/>
</dbReference>
<sequence length="1115" mass="129806">MSKYKKGMYVRCPIDYEDDRYPRMFATGQIDSVDNDFNMVTVEFHNIEGDISTEIIYSHVHSKKEYLIKEIRRCSIMENSKIVLSDFNGGRIVSKKGREDGLYTYYVELENGNIGMYSEEDILAHFTRGEISPVIQMLDYEFHNSFWYEKRSLPSESMHIINNFAHGFNTLIGARAYLMTHQIDTIIRAICEEPCRFMLADEVGLGKTIEACVIMNGLKKKKHKFRTLIIAPNSLCRQWQNELDLKFWIEAKIIENPIDLEKEEILLLPLEEIRKYSIKDILKKKWDLCIVDETHRLVKMDSEYKIILEISKEITNILLLSATPIQERKEEFLSLLKLLNPKKYVNMSEIDFNSIYKKSQKIKSHISSMYGELDDFDEEVAEDILDELEEVSEILNDSIVNKLIKEIDIDSDDNGLEIIKIVLAYISENYQIENNIIRHRRAEIKDKLAERACTIIDYDMSGSELNYYERDTYEVLLNYIDVIQKNNIGYNVAEYVKILLSSMFSSPWALKDVISYRISLIEENKYSSFRNLQQNTVNAINKVLPSTKETESLMEVQRALRFWCRAAEDEFNKLEELYNDPDLINGRLIKMLDYIEEEYDNTKYVIFSSWTSTVEKTKSLLEEKYGKDAVAGFYSNMDEADLEKNVFKFQSKKECRFMVCDELGGEGRNFQIADKIIHVDIPFSPITLEQRIGRLDRIGRNKDNEVESIVMLSNDNVESDLFNLWDEGLNIFRESLSGMEIALEDIQNQITNALSKDINNSVGDILENIKLNSANMKKLVNKERHFDLARNLDRATEEKINKLIEKFDSSNGELMGRTMKNWAVASGFHADYENANNNDIILYKPQNVGIKSLKNTLFMLPDTREIIKRNKKNAGVFRGTFSRETAVKNEELIFFAPGETIFDSIMRNSQEGYRGRCCAVKLESNDIQWTGFVFKWNVKFNMDAILDKDINILEANKSQGYLPLEQITTIVKVTGNDDIDENIIKDMRLSNHIHIGKRHGETELVRTSKELDMSNLEYFMRKYPKAEWRSIVKESFDKAANEAKKKVIRSLDINKVRKDFEKVLNGKIASNIYFENNKIEIDKQEKLEKVLKSVEEGIKTAKLELDSVLYLWSER</sequence>
<dbReference type="SMART" id="SM00490">
    <property type="entry name" value="HELICc"/>
    <property type="match status" value="1"/>
</dbReference>
<dbReference type="InterPro" id="IPR014001">
    <property type="entry name" value="Helicase_ATP-bd"/>
</dbReference>
<dbReference type="Gene3D" id="3.40.50.10810">
    <property type="entry name" value="Tandem AAA-ATPase domain"/>
    <property type="match status" value="1"/>
</dbReference>
<dbReference type="InterPro" id="IPR027417">
    <property type="entry name" value="P-loop_NTPase"/>
</dbReference>
<dbReference type="Pfam" id="PF00176">
    <property type="entry name" value="SNF2-rel_dom"/>
    <property type="match status" value="1"/>
</dbReference>
<dbReference type="InterPro" id="IPR038718">
    <property type="entry name" value="SNF2-like_sf"/>
</dbReference>
<evidence type="ECO:0000256" key="1">
    <source>
        <dbReference type="ARBA" id="ARBA00022801"/>
    </source>
</evidence>
<keyword evidence="5" id="KW-1185">Reference proteome</keyword>
<dbReference type="RefSeq" id="WP_250857696.1">
    <property type="nucleotide sequence ID" value="NZ_JAGSOJ010000001.1"/>
</dbReference>
<evidence type="ECO:0000313" key="4">
    <source>
        <dbReference type="EMBL" id="MCM1988828.1"/>
    </source>
</evidence>
<dbReference type="SMART" id="SM00487">
    <property type="entry name" value="DEXDc"/>
    <property type="match status" value="1"/>
</dbReference>
<dbReference type="InterPro" id="IPR000330">
    <property type="entry name" value="SNF2_N"/>
</dbReference>
<dbReference type="Pfam" id="PF00271">
    <property type="entry name" value="Helicase_C"/>
    <property type="match status" value="1"/>
</dbReference>
<dbReference type="Gene3D" id="3.40.50.300">
    <property type="entry name" value="P-loop containing nucleotide triphosphate hydrolases"/>
    <property type="match status" value="1"/>
</dbReference>
<dbReference type="GO" id="GO:0004386">
    <property type="term" value="F:helicase activity"/>
    <property type="evidence" value="ECO:0007669"/>
    <property type="project" value="UniProtKB-KW"/>
</dbReference>
<dbReference type="SUPFAM" id="SSF52540">
    <property type="entry name" value="P-loop containing nucleoside triphosphate hydrolases"/>
    <property type="match status" value="2"/>
</dbReference>
<reference evidence="4" key="2">
    <citation type="submission" date="2021-04" db="EMBL/GenBank/DDBJ databases">
        <authorList>
            <person name="Dong X."/>
        </authorList>
    </citation>
    <scope>NUCLEOTIDE SEQUENCE</scope>
    <source>
        <strain evidence="4">ZWT</strain>
    </source>
</reference>